<evidence type="ECO:0000256" key="18">
    <source>
        <dbReference type="ARBA" id="ARBA00023136"/>
    </source>
</evidence>
<evidence type="ECO:0000256" key="5">
    <source>
        <dbReference type="ARBA" id="ARBA00011875"/>
    </source>
</evidence>
<protein>
    <recommendedName>
        <fullName evidence="6 22">MICOS complex subunit MIC60</fullName>
    </recommendedName>
    <alternativeName>
        <fullName evidence="22">Mitofilin</fullName>
    </alternativeName>
</protein>
<feature type="compositionally biased region" description="Pro residues" evidence="24">
    <location>
        <begin position="325"/>
        <end position="339"/>
    </location>
</feature>
<evidence type="ECO:0000256" key="15">
    <source>
        <dbReference type="ARBA" id="ARBA00023054"/>
    </source>
</evidence>
<keyword evidence="14 22" id="KW-1133">Transmembrane helix</keyword>
<keyword evidence="8" id="KW-1003">Cell membrane</keyword>
<dbReference type="GO" id="GO:0016050">
    <property type="term" value="P:vesicle organization"/>
    <property type="evidence" value="ECO:0007669"/>
    <property type="project" value="UniProtKB-ARBA"/>
</dbReference>
<evidence type="ECO:0000256" key="16">
    <source>
        <dbReference type="ARBA" id="ARBA00023128"/>
    </source>
</evidence>
<comment type="caution">
    <text evidence="25">The sequence shown here is derived from an EMBL/GenBank/DDBJ whole genome shotgun (WGS) entry which is preliminary data.</text>
</comment>
<dbReference type="PANTHER" id="PTHR15415:SF7">
    <property type="entry name" value="MICOS COMPLEX SUBUNIT MIC60"/>
    <property type="match status" value="1"/>
</dbReference>
<dbReference type="FunFam" id="3.40.50.300:FF:000464">
    <property type="entry name" value="GTP-binding protein ypt5"/>
    <property type="match status" value="1"/>
</dbReference>
<keyword evidence="13" id="KW-0809">Transit peptide</keyword>
<evidence type="ECO:0000256" key="19">
    <source>
        <dbReference type="ARBA" id="ARBA00023288"/>
    </source>
</evidence>
<dbReference type="CDD" id="cd01860">
    <property type="entry name" value="Rab5_related"/>
    <property type="match status" value="1"/>
</dbReference>
<dbReference type="PROSITE" id="PS51419">
    <property type="entry name" value="RAB"/>
    <property type="match status" value="1"/>
</dbReference>
<evidence type="ECO:0000256" key="6">
    <source>
        <dbReference type="ARBA" id="ARBA00018116"/>
    </source>
</evidence>
<evidence type="ECO:0000256" key="9">
    <source>
        <dbReference type="ARBA" id="ARBA00022692"/>
    </source>
</evidence>
<dbReference type="GO" id="GO:0005525">
    <property type="term" value="F:GTP binding"/>
    <property type="evidence" value="ECO:0007669"/>
    <property type="project" value="UniProtKB-KW"/>
</dbReference>
<dbReference type="SUPFAM" id="SSF52540">
    <property type="entry name" value="P-loop containing nucleoside triphosphate hydrolases"/>
    <property type="match status" value="1"/>
</dbReference>
<comment type="subcellular location">
    <subcellularLocation>
        <location evidence="1">Cell membrane</location>
        <topology evidence="1">Lipid-anchor</topology>
        <orientation evidence="1">Cytoplasmic side</orientation>
    </subcellularLocation>
    <subcellularLocation>
        <location evidence="2 22">Mitochondrion inner membrane</location>
        <topology evidence="2 22">Single-pass membrane protein</topology>
    </subcellularLocation>
</comment>
<keyword evidence="18 22" id="KW-0472">Membrane</keyword>
<dbReference type="GO" id="GO:0016192">
    <property type="term" value="P:vesicle-mediated transport"/>
    <property type="evidence" value="ECO:0007669"/>
    <property type="project" value="UniProtKB-ARBA"/>
</dbReference>
<evidence type="ECO:0000256" key="8">
    <source>
        <dbReference type="ARBA" id="ARBA00022475"/>
    </source>
</evidence>
<dbReference type="GO" id="GO:0005768">
    <property type="term" value="C:endosome"/>
    <property type="evidence" value="ECO:0007669"/>
    <property type="project" value="UniProtKB-ARBA"/>
</dbReference>
<dbReference type="GO" id="GO:0015031">
    <property type="term" value="P:protein transport"/>
    <property type="evidence" value="ECO:0007669"/>
    <property type="project" value="UniProtKB-KW"/>
</dbReference>
<evidence type="ECO:0000256" key="23">
    <source>
        <dbReference type="SAM" id="Coils"/>
    </source>
</evidence>
<evidence type="ECO:0000313" key="25">
    <source>
        <dbReference type="EMBL" id="RDW82567.1"/>
    </source>
</evidence>
<dbReference type="InterPro" id="IPR019133">
    <property type="entry name" value="MIC60"/>
</dbReference>
<evidence type="ECO:0000256" key="17">
    <source>
        <dbReference type="ARBA" id="ARBA00023134"/>
    </source>
</evidence>
<proteinExistence type="inferred from homology"/>
<evidence type="ECO:0000256" key="11">
    <source>
        <dbReference type="ARBA" id="ARBA00022792"/>
    </source>
</evidence>
<feature type="compositionally biased region" description="Low complexity" evidence="24">
    <location>
        <begin position="280"/>
        <end position="305"/>
    </location>
</feature>
<keyword evidence="17" id="KW-0342">GTP-binding</keyword>
<reference evidence="25 26" key="1">
    <citation type="journal article" date="2018" name="IMA Fungus">
        <title>IMA Genome-F 9: Draft genome sequence of Annulohypoxylon stygium, Aspergillus mulundensis, Berkeleyomyces basicola (syn. Thielaviopsis basicola), Ceratocystis smalleyi, two Cercospora beticola strains, Coleophoma cylindrospora, Fusarium fracticaudum, Phialophora cf. hyalina, and Morchella septimelata.</title>
        <authorList>
            <person name="Wingfield B.D."/>
            <person name="Bills G.F."/>
            <person name="Dong Y."/>
            <person name="Huang W."/>
            <person name="Nel W.J."/>
            <person name="Swalarsk-Parry B.S."/>
            <person name="Vaghefi N."/>
            <person name="Wilken P.M."/>
            <person name="An Z."/>
            <person name="de Beer Z.W."/>
            <person name="De Vos L."/>
            <person name="Chen L."/>
            <person name="Duong T.A."/>
            <person name="Gao Y."/>
            <person name="Hammerbacher A."/>
            <person name="Kikkert J.R."/>
            <person name="Li Y."/>
            <person name="Li H."/>
            <person name="Li K."/>
            <person name="Li Q."/>
            <person name="Liu X."/>
            <person name="Ma X."/>
            <person name="Naidoo K."/>
            <person name="Pethybridge S.J."/>
            <person name="Sun J."/>
            <person name="Steenkamp E.T."/>
            <person name="van der Nest M.A."/>
            <person name="van Wyk S."/>
            <person name="Wingfield M.J."/>
            <person name="Xiong C."/>
            <person name="Yue Q."/>
            <person name="Zhang X."/>
        </authorList>
    </citation>
    <scope>NUCLEOTIDE SEQUENCE [LARGE SCALE GENOMIC DNA]</scope>
    <source>
        <strain evidence="25 26">BP6252</strain>
    </source>
</reference>
<evidence type="ECO:0000313" key="26">
    <source>
        <dbReference type="Proteomes" id="UP000256645"/>
    </source>
</evidence>
<feature type="region of interest" description="Disordered" evidence="24">
    <location>
        <begin position="402"/>
        <end position="506"/>
    </location>
</feature>
<keyword evidence="15 23" id="KW-0175">Coiled coil</keyword>
<feature type="transmembrane region" description="Helical" evidence="22">
    <location>
        <begin position="348"/>
        <end position="366"/>
    </location>
</feature>
<dbReference type="Gene3D" id="3.40.50.300">
    <property type="entry name" value="P-loop containing nucleotide triphosphate hydrolases"/>
    <property type="match status" value="1"/>
</dbReference>
<evidence type="ECO:0000256" key="22">
    <source>
        <dbReference type="RuleBase" id="RU363000"/>
    </source>
</evidence>
<dbReference type="NCBIfam" id="TIGR00231">
    <property type="entry name" value="small_GTP"/>
    <property type="match status" value="1"/>
</dbReference>
<dbReference type="PANTHER" id="PTHR15415">
    <property type="entry name" value="MITOFILIN"/>
    <property type="match status" value="1"/>
</dbReference>
<evidence type="ECO:0000256" key="1">
    <source>
        <dbReference type="ARBA" id="ARBA00004342"/>
    </source>
</evidence>
<keyword evidence="16 22" id="KW-0496">Mitochondrion</keyword>
<dbReference type="EMBL" id="PDLM01000003">
    <property type="protein sequence ID" value="RDW82567.1"/>
    <property type="molecule type" value="Genomic_DNA"/>
</dbReference>
<dbReference type="Pfam" id="PF00071">
    <property type="entry name" value="Ras"/>
    <property type="match status" value="1"/>
</dbReference>
<evidence type="ECO:0000256" key="2">
    <source>
        <dbReference type="ARBA" id="ARBA00004434"/>
    </source>
</evidence>
<dbReference type="Pfam" id="PF09731">
    <property type="entry name" value="Mitofilin"/>
    <property type="match status" value="1"/>
</dbReference>
<keyword evidence="7" id="KW-0813">Transport</keyword>
<dbReference type="InterPro" id="IPR005225">
    <property type="entry name" value="Small_GTP-bd"/>
</dbReference>
<comment type="subunit">
    <text evidence="5 22">Component of the mitochondrial contact site and cristae organizing system (MICOS) complex.</text>
</comment>
<dbReference type="GO" id="GO:0042407">
    <property type="term" value="P:cristae formation"/>
    <property type="evidence" value="ECO:0007669"/>
    <property type="project" value="TreeGrafter"/>
</dbReference>
<evidence type="ECO:0000256" key="20">
    <source>
        <dbReference type="ARBA" id="ARBA00023289"/>
    </source>
</evidence>
<gene>
    <name evidence="25" type="ORF">BP6252_03679</name>
</gene>
<comment type="similarity">
    <text evidence="3">Belongs to the small GTPase superfamily. Rab family.</text>
</comment>
<evidence type="ECO:0000256" key="4">
    <source>
        <dbReference type="ARBA" id="ARBA00010877"/>
    </source>
</evidence>
<dbReference type="GO" id="GO:0005886">
    <property type="term" value="C:plasma membrane"/>
    <property type="evidence" value="ECO:0007669"/>
    <property type="project" value="UniProtKB-SubCell"/>
</dbReference>
<dbReference type="Proteomes" id="UP000256645">
    <property type="component" value="Unassembled WGS sequence"/>
</dbReference>
<keyword evidence="26" id="KW-1185">Reference proteome</keyword>
<comment type="similarity">
    <text evidence="4 22">Belongs to the MICOS complex subunit Mic60 family.</text>
</comment>
<dbReference type="SMART" id="SM00173">
    <property type="entry name" value="RAS"/>
    <property type="match status" value="1"/>
</dbReference>
<dbReference type="SMART" id="SM00174">
    <property type="entry name" value="RHO"/>
    <property type="match status" value="1"/>
</dbReference>
<dbReference type="SMART" id="SM00175">
    <property type="entry name" value="RAB"/>
    <property type="match status" value="1"/>
</dbReference>
<dbReference type="InterPro" id="IPR027417">
    <property type="entry name" value="P-loop_NTPase"/>
</dbReference>
<comment type="function">
    <text evidence="21">Component of the MICOS complex, a large protein complex of the mitochondrial inner membrane that plays crucial roles in the maintenance of crista junctions, inner membrane architecture, and formation of contact sites to the outer membrane. Plays a role in keeping cristae membranes connected to the inner boundary membrane. Also promotes protein import via the mitochondrial intermembrane space assembly (MIA) pathway.</text>
</comment>
<dbReference type="GO" id="GO:0061617">
    <property type="term" value="C:MICOS complex"/>
    <property type="evidence" value="ECO:0007669"/>
    <property type="project" value="TreeGrafter"/>
</dbReference>
<accession>A0A3D8S8A3</accession>
<dbReference type="PROSITE" id="PS51420">
    <property type="entry name" value="RHO"/>
    <property type="match status" value="1"/>
</dbReference>
<sequence>MAARGPGSRAGNSRFAQFKLVLLGESAVGKSSLVLRFVKDQFDDYRESTIGAAFLTQTISLDDSTTVKFEIWDTAGQERYKSLAPMYYRNANCAVVVYDITQASSLDKAKAWVKELQRQANENIIIALAGNKLDLVTEQPDKRAIPAADAEAYAREAGLLFFETSAKTSENVKELFTAIAKKLPLDQAGPRNPRSGPRAGVDLRPEAPGTQGAARVFGYKPVVANAGRQWHAAKVGRAVSGGLRGFSDAKKPTIDDSNPVVLPGSASDATSEPLPVGAVATSPSSRLATTPSTTATPIASATIPADSVPLTPPSPSKVQAAPPTSAGPPPSSIPPPPAPKPKRRIRRFFFTLFILGALGFGGGVYYSRINDNFHDFFTEFVPFGEEAVLYLEEQEFRRKFPRAANRNPARPRDSGEQVRIPSQSGVSWKVSDATKPEEKKPAEILQNPSEAKTPKQAKAVESVKKDPPAPAPAPKAPEPQVAAKATPVAQESPKSTAFKAPEVDEPSRFPPALTHIDPINIKDAKEPLVQDLVKIINDIITVVNADNSNAKFSATIEKAKSELAKVGGKIQVLKDASLKDAESKVVASHEEFDRAAKELVRRLEGEMQGQELRWKEEFESERQKIQQSYEQKLKAEVDRANEVNEQRLKNQLLEQAVKMKEQFIAEVKARVEEEREGRLGKLSDLSNTVTELEKLTTDWNSVIDTNLKTQHLHVAVEAVRANLEKSQVPRPFTKELAALKEIASDDPVVNAAIASINPISYQRGIPSSAQLIDRFRRVATEVRKASLLPEEAGVASHASSYVLSKLLFKKNGLATGDDVESILTRTETFLEEGDLDAAAREMNGLNGWAKTLSRDWLGEVRKVLEVQQALDVIATEARLQSLKVE</sequence>
<name>A0A3D8S8A3_9HELO</name>
<dbReference type="OrthoDB" id="10261039at2759"/>
<evidence type="ECO:0000256" key="12">
    <source>
        <dbReference type="ARBA" id="ARBA00022927"/>
    </source>
</evidence>
<dbReference type="SMART" id="SM00176">
    <property type="entry name" value="RAN"/>
    <property type="match status" value="1"/>
</dbReference>
<keyword evidence="11 22" id="KW-0999">Mitochondrion inner membrane</keyword>
<evidence type="ECO:0000256" key="3">
    <source>
        <dbReference type="ARBA" id="ARBA00006270"/>
    </source>
</evidence>
<dbReference type="InterPro" id="IPR001806">
    <property type="entry name" value="Small_GTPase"/>
</dbReference>
<dbReference type="AlphaFoldDB" id="A0A3D8S8A3"/>
<evidence type="ECO:0000256" key="24">
    <source>
        <dbReference type="SAM" id="MobiDB-lite"/>
    </source>
</evidence>
<dbReference type="PROSITE" id="PS51421">
    <property type="entry name" value="RAS"/>
    <property type="match status" value="1"/>
</dbReference>
<feature type="region of interest" description="Disordered" evidence="24">
    <location>
        <begin position="242"/>
        <end position="340"/>
    </location>
</feature>
<evidence type="ECO:0000256" key="7">
    <source>
        <dbReference type="ARBA" id="ARBA00022448"/>
    </source>
</evidence>
<evidence type="ECO:0000256" key="14">
    <source>
        <dbReference type="ARBA" id="ARBA00022989"/>
    </source>
</evidence>
<keyword evidence="10" id="KW-0547">Nucleotide-binding</keyword>
<dbReference type="STRING" id="1849047.A0A3D8S8A3"/>
<dbReference type="GO" id="GO:0003924">
    <property type="term" value="F:GTPase activity"/>
    <property type="evidence" value="ECO:0007669"/>
    <property type="project" value="InterPro"/>
</dbReference>
<keyword evidence="19" id="KW-0449">Lipoprotein</keyword>
<keyword evidence="9 22" id="KW-0812">Transmembrane</keyword>
<evidence type="ECO:0000256" key="10">
    <source>
        <dbReference type="ARBA" id="ARBA00022741"/>
    </source>
</evidence>
<feature type="coiled-coil region" evidence="23">
    <location>
        <begin position="615"/>
        <end position="646"/>
    </location>
</feature>
<evidence type="ECO:0000256" key="13">
    <source>
        <dbReference type="ARBA" id="ARBA00022946"/>
    </source>
</evidence>
<keyword evidence="20" id="KW-0636">Prenylation</keyword>
<feature type="region of interest" description="Disordered" evidence="24">
    <location>
        <begin position="186"/>
        <end position="212"/>
    </location>
</feature>
<evidence type="ECO:0000256" key="21">
    <source>
        <dbReference type="ARBA" id="ARBA00025571"/>
    </source>
</evidence>
<dbReference type="PRINTS" id="PR00449">
    <property type="entry name" value="RASTRNSFRMNG"/>
</dbReference>
<feature type="compositionally biased region" description="Pro residues" evidence="24">
    <location>
        <begin position="468"/>
        <end position="477"/>
    </location>
</feature>
<keyword evidence="12" id="KW-0653">Protein transport</keyword>
<organism evidence="25 26">
    <name type="scientific">Coleophoma cylindrospora</name>
    <dbReference type="NCBI Taxonomy" id="1849047"/>
    <lineage>
        <taxon>Eukaryota</taxon>
        <taxon>Fungi</taxon>
        <taxon>Dikarya</taxon>
        <taxon>Ascomycota</taxon>
        <taxon>Pezizomycotina</taxon>
        <taxon>Leotiomycetes</taxon>
        <taxon>Helotiales</taxon>
        <taxon>Dermateaceae</taxon>
        <taxon>Coleophoma</taxon>
    </lineage>
</organism>
<feature type="compositionally biased region" description="Basic and acidic residues" evidence="24">
    <location>
        <begin position="432"/>
        <end position="442"/>
    </location>
</feature>